<feature type="transmembrane region" description="Helical" evidence="5">
    <location>
        <begin position="156"/>
        <end position="180"/>
    </location>
</feature>
<gene>
    <name evidence="7" type="ORF">A2Y75_06355</name>
</gene>
<dbReference type="InterPro" id="IPR000412">
    <property type="entry name" value="ABC_2_transport"/>
</dbReference>
<name>A0A1F2WUL8_9ACTN</name>
<dbReference type="EMBL" id="MELK01000002">
    <property type="protein sequence ID" value="OFW60513.1"/>
    <property type="molecule type" value="Genomic_DNA"/>
</dbReference>
<keyword evidence="2 5" id="KW-0812">Transmembrane</keyword>
<feature type="transmembrane region" description="Helical" evidence="5">
    <location>
        <begin position="246"/>
        <end position="269"/>
    </location>
</feature>
<reference evidence="7 8" key="1">
    <citation type="journal article" date="2016" name="Nat. Commun.">
        <title>Thousands of microbial genomes shed light on interconnected biogeochemical processes in an aquifer system.</title>
        <authorList>
            <person name="Anantharaman K."/>
            <person name="Brown C.T."/>
            <person name="Hug L.A."/>
            <person name="Sharon I."/>
            <person name="Castelle C.J."/>
            <person name="Probst A.J."/>
            <person name="Thomas B.C."/>
            <person name="Singh A."/>
            <person name="Wilkins M.J."/>
            <person name="Karaoz U."/>
            <person name="Brodie E.L."/>
            <person name="Williams K.H."/>
            <person name="Hubbard S.S."/>
            <person name="Banfield J.F."/>
        </authorList>
    </citation>
    <scope>NUCLEOTIDE SEQUENCE [LARGE SCALE GENOMIC DNA]</scope>
</reference>
<feature type="domain" description="ABC transmembrane type-2" evidence="6">
    <location>
        <begin position="42"/>
        <end position="272"/>
    </location>
</feature>
<dbReference type="InterPro" id="IPR047817">
    <property type="entry name" value="ABC2_TM_bact-type"/>
</dbReference>
<comment type="similarity">
    <text evidence="5">Belongs to the ABC-2 integral membrane protein family.</text>
</comment>
<dbReference type="Proteomes" id="UP000177876">
    <property type="component" value="Unassembled WGS sequence"/>
</dbReference>
<dbReference type="AlphaFoldDB" id="A0A1F2WUL8"/>
<dbReference type="PANTHER" id="PTHR43229:SF2">
    <property type="entry name" value="NODULATION PROTEIN J"/>
    <property type="match status" value="1"/>
</dbReference>
<sequence>MEIAARGCALEIPSIPKRLANGLRDTITVTSRNLINLIRVPRLFVFTMIQPVIFVVLFRYVFGGAIAVSSVSPFPYVDYLLPGIFIQTVVFGAITTAISMATDLQSGLLERFRALPMSRTAFLAGRTFSDLMRNVLVVALIAGVGFAVGFRIHTNALLFIFAMLLVLLFSYVLSWLFTIVGLALRDPESAQAASFPVMAPLVFASSAFVPVDSMPTWLQGFAKYQPVSVTASAVRSLSIGGPTSSFLFQSLLWCAGILLVAVPIAVWLYRRLI</sequence>
<keyword evidence="3 5" id="KW-1133">Transmembrane helix</keyword>
<dbReference type="STRING" id="1797197.A2Y75_06355"/>
<feature type="transmembrane region" description="Helical" evidence="5">
    <location>
        <begin position="131"/>
        <end position="150"/>
    </location>
</feature>
<accession>A0A1F2WUL8</accession>
<dbReference type="InterPro" id="IPR051784">
    <property type="entry name" value="Nod_factor_ABC_transporter"/>
</dbReference>
<feature type="transmembrane region" description="Helical" evidence="5">
    <location>
        <begin position="192"/>
        <end position="211"/>
    </location>
</feature>
<evidence type="ECO:0000256" key="2">
    <source>
        <dbReference type="ARBA" id="ARBA00022692"/>
    </source>
</evidence>
<evidence type="ECO:0000256" key="5">
    <source>
        <dbReference type="RuleBase" id="RU361157"/>
    </source>
</evidence>
<dbReference type="PANTHER" id="PTHR43229">
    <property type="entry name" value="NODULATION PROTEIN J"/>
    <property type="match status" value="1"/>
</dbReference>
<evidence type="ECO:0000313" key="8">
    <source>
        <dbReference type="Proteomes" id="UP000177876"/>
    </source>
</evidence>
<dbReference type="GO" id="GO:0043190">
    <property type="term" value="C:ATP-binding cassette (ABC) transporter complex"/>
    <property type="evidence" value="ECO:0007669"/>
    <property type="project" value="InterPro"/>
</dbReference>
<evidence type="ECO:0000313" key="7">
    <source>
        <dbReference type="EMBL" id="OFW60513.1"/>
    </source>
</evidence>
<protein>
    <recommendedName>
        <fullName evidence="5">Transport permease protein</fullName>
    </recommendedName>
</protein>
<keyword evidence="5" id="KW-1003">Cell membrane</keyword>
<evidence type="ECO:0000256" key="1">
    <source>
        <dbReference type="ARBA" id="ARBA00004141"/>
    </source>
</evidence>
<dbReference type="InterPro" id="IPR013525">
    <property type="entry name" value="ABC2_TM"/>
</dbReference>
<dbReference type="GO" id="GO:0140359">
    <property type="term" value="F:ABC-type transporter activity"/>
    <property type="evidence" value="ECO:0007669"/>
    <property type="project" value="InterPro"/>
</dbReference>
<comment type="subcellular location">
    <subcellularLocation>
        <location evidence="5">Cell membrane</location>
        <topology evidence="5">Multi-pass membrane protein</topology>
    </subcellularLocation>
    <subcellularLocation>
        <location evidence="1">Membrane</location>
        <topology evidence="1">Multi-pass membrane protein</topology>
    </subcellularLocation>
</comment>
<keyword evidence="5" id="KW-0813">Transport</keyword>
<evidence type="ECO:0000256" key="4">
    <source>
        <dbReference type="ARBA" id="ARBA00023136"/>
    </source>
</evidence>
<proteinExistence type="inferred from homology"/>
<dbReference type="PROSITE" id="PS51012">
    <property type="entry name" value="ABC_TM2"/>
    <property type="match status" value="1"/>
</dbReference>
<keyword evidence="4 5" id="KW-0472">Membrane</keyword>
<feature type="transmembrane region" description="Helical" evidence="5">
    <location>
        <begin position="43"/>
        <end position="67"/>
    </location>
</feature>
<dbReference type="PIRSF" id="PIRSF006648">
    <property type="entry name" value="DrrB"/>
    <property type="match status" value="1"/>
</dbReference>
<evidence type="ECO:0000259" key="6">
    <source>
        <dbReference type="PROSITE" id="PS51012"/>
    </source>
</evidence>
<organism evidence="7 8">
    <name type="scientific">Candidatus Solincola sediminis</name>
    <dbReference type="NCBI Taxonomy" id="1797199"/>
    <lineage>
        <taxon>Bacteria</taxon>
        <taxon>Bacillati</taxon>
        <taxon>Actinomycetota</taxon>
        <taxon>Candidatus Geothermincolia</taxon>
        <taxon>Candidatus Geothermincolales</taxon>
        <taxon>Candidatus Geothermincolaceae</taxon>
        <taxon>Candidatus Solincola</taxon>
    </lineage>
</organism>
<comment type="caution">
    <text evidence="7">The sequence shown here is derived from an EMBL/GenBank/DDBJ whole genome shotgun (WGS) entry which is preliminary data.</text>
</comment>
<dbReference type="Pfam" id="PF01061">
    <property type="entry name" value="ABC2_membrane"/>
    <property type="match status" value="1"/>
</dbReference>
<feature type="transmembrane region" description="Helical" evidence="5">
    <location>
        <begin position="79"/>
        <end position="101"/>
    </location>
</feature>
<evidence type="ECO:0000256" key="3">
    <source>
        <dbReference type="ARBA" id="ARBA00022989"/>
    </source>
</evidence>